<dbReference type="GO" id="GO:0016787">
    <property type="term" value="F:hydrolase activity"/>
    <property type="evidence" value="ECO:0007669"/>
    <property type="project" value="InterPro"/>
</dbReference>
<gene>
    <name evidence="1" type="ORF">SAMN05444354_101415</name>
</gene>
<dbReference type="SUPFAM" id="SSF53474">
    <property type="entry name" value="alpha/beta-Hydrolases"/>
    <property type="match status" value="1"/>
</dbReference>
<accession>A0A1H7GHF0</accession>
<dbReference type="EMBL" id="FOAP01000001">
    <property type="protein sequence ID" value="SEK37666.1"/>
    <property type="molecule type" value="Genomic_DNA"/>
</dbReference>
<evidence type="ECO:0000313" key="2">
    <source>
        <dbReference type="Proteomes" id="UP000182719"/>
    </source>
</evidence>
<dbReference type="AlphaFoldDB" id="A0A1H7GHF0"/>
<keyword evidence="2" id="KW-1185">Reference proteome</keyword>
<proteinExistence type="predicted"/>
<dbReference type="PANTHER" id="PTHR15394:SF3">
    <property type="entry name" value="SERINE HYDROLASE RBBP9"/>
    <property type="match status" value="1"/>
</dbReference>
<dbReference type="PANTHER" id="PTHR15394">
    <property type="entry name" value="SERINE HYDROLASE RBBP9"/>
    <property type="match status" value="1"/>
</dbReference>
<dbReference type="Proteomes" id="UP000182719">
    <property type="component" value="Unassembled WGS sequence"/>
</dbReference>
<sequence length="191" mass="21321">MERSLYIVHRWAGRPDTDFYPWLESKLRQPGSGFSAVHTLDMPQPVLPTPEAWVGTLARTLGPTPPASTVLLGHSVGCQTLLRYLSTLPPGEPIAGALLVAAWWEIDSPWEALQPWLTPIPNLERVRAAVRKWVVLLSDSDPYTPDYVRNQRLWEERLGAEVLLQPGGRHFNNPIEPAVLNALQAHFAVSP</sequence>
<name>A0A1H7GHF0_STIAU</name>
<protein>
    <submittedName>
        <fullName evidence="1">Uncharacterized protein</fullName>
    </submittedName>
</protein>
<dbReference type="InterPro" id="IPR029058">
    <property type="entry name" value="AB_hydrolase_fold"/>
</dbReference>
<dbReference type="Pfam" id="PF06821">
    <property type="entry name" value="Ser_hydrolase"/>
    <property type="match status" value="1"/>
</dbReference>
<dbReference type="Gene3D" id="3.40.50.1820">
    <property type="entry name" value="alpha/beta hydrolase"/>
    <property type="match status" value="1"/>
</dbReference>
<dbReference type="OrthoDB" id="9804993at2"/>
<organism evidence="1 2">
    <name type="scientific">Stigmatella aurantiaca</name>
    <dbReference type="NCBI Taxonomy" id="41"/>
    <lineage>
        <taxon>Bacteria</taxon>
        <taxon>Pseudomonadati</taxon>
        <taxon>Myxococcota</taxon>
        <taxon>Myxococcia</taxon>
        <taxon>Myxococcales</taxon>
        <taxon>Cystobacterineae</taxon>
        <taxon>Archangiaceae</taxon>
        <taxon>Stigmatella</taxon>
    </lineage>
</organism>
<evidence type="ECO:0000313" key="1">
    <source>
        <dbReference type="EMBL" id="SEK37666.1"/>
    </source>
</evidence>
<dbReference type="InterPro" id="IPR010662">
    <property type="entry name" value="RBBP9/YdeN"/>
</dbReference>
<reference evidence="2" key="1">
    <citation type="submission" date="2016-10" db="EMBL/GenBank/DDBJ databases">
        <authorList>
            <person name="Varghese N."/>
            <person name="Submissions S."/>
        </authorList>
    </citation>
    <scope>NUCLEOTIDE SEQUENCE [LARGE SCALE GENOMIC DNA]</scope>
    <source>
        <strain evidence="2">DSM 17044</strain>
    </source>
</reference>
<dbReference type="RefSeq" id="WP_075004675.1">
    <property type="nucleotide sequence ID" value="NZ_FOAP01000001.1"/>
</dbReference>